<protein>
    <submittedName>
        <fullName evidence="2">Aste57867_18461 protein</fullName>
    </submittedName>
</protein>
<evidence type="ECO:0000313" key="1">
    <source>
        <dbReference type="EMBL" id="KAF0690136.1"/>
    </source>
</evidence>
<name>A0A485LBS5_9STRA</name>
<accession>A0A485LBS5</accession>
<dbReference type="OrthoDB" id="60278at2759"/>
<dbReference type="EMBL" id="VJMH01006392">
    <property type="protein sequence ID" value="KAF0690136.1"/>
    <property type="molecule type" value="Genomic_DNA"/>
</dbReference>
<evidence type="ECO:0000313" key="2">
    <source>
        <dbReference type="EMBL" id="VFT95197.1"/>
    </source>
</evidence>
<reference evidence="2 3" key="1">
    <citation type="submission" date="2019-03" db="EMBL/GenBank/DDBJ databases">
        <authorList>
            <person name="Gaulin E."/>
            <person name="Dumas B."/>
        </authorList>
    </citation>
    <scope>NUCLEOTIDE SEQUENCE [LARGE SCALE GENOMIC DNA]</scope>
    <source>
        <strain evidence="2">CBS 568.67</strain>
    </source>
</reference>
<dbReference type="EMBL" id="CAADRA010006413">
    <property type="protein sequence ID" value="VFT95197.1"/>
    <property type="molecule type" value="Genomic_DNA"/>
</dbReference>
<dbReference type="AlphaFoldDB" id="A0A485LBS5"/>
<reference evidence="1" key="2">
    <citation type="submission" date="2019-06" db="EMBL/GenBank/DDBJ databases">
        <title>Genomics analysis of Aphanomyces spp. identifies a new class of oomycete effector associated with host adaptation.</title>
        <authorList>
            <person name="Gaulin E."/>
        </authorList>
    </citation>
    <scope>NUCLEOTIDE SEQUENCE</scope>
    <source>
        <strain evidence="1">CBS 578.67</strain>
    </source>
</reference>
<proteinExistence type="predicted"/>
<gene>
    <name evidence="2" type="primary">Aste57867_18461</name>
    <name evidence="1" type="ORF">As57867_018399</name>
    <name evidence="2" type="ORF">ASTE57867_18461</name>
</gene>
<evidence type="ECO:0000313" key="3">
    <source>
        <dbReference type="Proteomes" id="UP000332933"/>
    </source>
</evidence>
<organism evidence="2 3">
    <name type="scientific">Aphanomyces stellatus</name>
    <dbReference type="NCBI Taxonomy" id="120398"/>
    <lineage>
        <taxon>Eukaryota</taxon>
        <taxon>Sar</taxon>
        <taxon>Stramenopiles</taxon>
        <taxon>Oomycota</taxon>
        <taxon>Saprolegniomycetes</taxon>
        <taxon>Saprolegniales</taxon>
        <taxon>Verrucalvaceae</taxon>
        <taxon>Aphanomyces</taxon>
    </lineage>
</organism>
<dbReference type="Proteomes" id="UP000332933">
    <property type="component" value="Unassembled WGS sequence"/>
</dbReference>
<keyword evidence="3" id="KW-1185">Reference proteome</keyword>
<sequence>MTAAYDMCMEPPLLMKKRKLDFGPDSGGADLAASDDFDFEAHPLYHALSHIKTKRVKELEFFKRHIYDLQGEILQLKRRRTSFLPWEEIAQALKDDTLEKVRDNRSLKKEVEYNKRMCDALQTWIGTMKVPSTSSVLDESWRQSRVCGGDDATRRLGLTWLVQHMHRQTDTTFEPLDFPIDLGGDESEEDDPFVDVDVLETDTDVLETRVLHQFNVNFSLDDVSLALLSVDKTHEDEDKDAVLLTDVADDIAYFRRKVGPSPAHPIRQCVVRGRFCETDRTVLCLKSVLDDMHPLDDKCWTMHTSTWIVATRVAAARTRVRVYSITGHPCTAAGFVPADEVAAAHGIDLKDGESAVECLKDMYTTDHLDLRKRYAHHLNTVLAQSAIVKVEGQDDVL</sequence>